<protein>
    <recommendedName>
        <fullName evidence="9">Membrane fusion protein (MFP) family protein</fullName>
    </recommendedName>
</protein>
<dbReference type="InterPro" id="IPR058781">
    <property type="entry name" value="HH_AprE-like"/>
</dbReference>
<feature type="domain" description="AprE-like long alpha-helical hairpin" evidence="11">
    <location>
        <begin position="105"/>
        <end position="292"/>
    </location>
</feature>
<evidence type="ECO:0000259" key="11">
    <source>
        <dbReference type="Pfam" id="PF25994"/>
    </source>
</evidence>
<evidence type="ECO:0000256" key="5">
    <source>
        <dbReference type="ARBA" id="ARBA00022519"/>
    </source>
</evidence>
<dbReference type="Gene3D" id="2.40.30.170">
    <property type="match status" value="1"/>
</dbReference>
<feature type="coiled-coil region" evidence="10">
    <location>
        <begin position="165"/>
        <end position="199"/>
    </location>
</feature>
<reference evidence="13 14" key="1">
    <citation type="submission" date="2017-01" db="EMBL/GenBank/DDBJ databases">
        <title>The complete genome sequence of a sulfur-oxidizing marine bacterium Thioclava sp. 25B10_4T.</title>
        <authorList>
            <person name="Liu Y."/>
            <person name="Lai Q."/>
            <person name="Shao Z."/>
        </authorList>
    </citation>
    <scope>NUCLEOTIDE SEQUENCE [LARGE SCALE GENOMIC DNA]</scope>
    <source>
        <strain evidence="13 14">25B10_4</strain>
    </source>
</reference>
<dbReference type="RefSeq" id="WP_075775766.1">
    <property type="nucleotide sequence ID" value="NZ_CP019437.1"/>
</dbReference>
<gene>
    <name evidence="13" type="ORF">BMG03_02830</name>
</gene>
<keyword evidence="3 9" id="KW-0813">Transport</keyword>
<keyword evidence="14" id="KW-1185">Reference proteome</keyword>
<evidence type="ECO:0000313" key="13">
    <source>
        <dbReference type="EMBL" id="AQS46850.1"/>
    </source>
</evidence>
<feature type="transmembrane region" description="Helical" evidence="9">
    <location>
        <begin position="28"/>
        <end position="48"/>
    </location>
</feature>
<dbReference type="Pfam" id="PF25994">
    <property type="entry name" value="HH_AprE"/>
    <property type="match status" value="1"/>
</dbReference>
<keyword evidence="4 9" id="KW-1003">Cell membrane</keyword>
<proteinExistence type="inferred from homology"/>
<keyword evidence="5 9" id="KW-0997">Cell inner membrane</keyword>
<evidence type="ECO:0000256" key="10">
    <source>
        <dbReference type="SAM" id="Coils"/>
    </source>
</evidence>
<dbReference type="NCBIfam" id="TIGR01843">
    <property type="entry name" value="type_I_hlyD"/>
    <property type="match status" value="1"/>
</dbReference>
<evidence type="ECO:0000256" key="6">
    <source>
        <dbReference type="ARBA" id="ARBA00022692"/>
    </source>
</evidence>
<dbReference type="Proteomes" id="UP000185622">
    <property type="component" value="Chromosome"/>
</dbReference>
<evidence type="ECO:0000256" key="2">
    <source>
        <dbReference type="ARBA" id="ARBA00009477"/>
    </source>
</evidence>
<dbReference type="PANTHER" id="PTHR30386:SF17">
    <property type="entry name" value="ALKALINE PROTEASE SECRETION PROTEIN APRE"/>
    <property type="match status" value="1"/>
</dbReference>
<dbReference type="EMBL" id="CP019437">
    <property type="protein sequence ID" value="AQS46850.1"/>
    <property type="molecule type" value="Genomic_DNA"/>
</dbReference>
<dbReference type="Pfam" id="PF26002">
    <property type="entry name" value="Beta-barrel_AprE"/>
    <property type="match status" value="1"/>
</dbReference>
<feature type="domain" description="AprE-like beta-barrel" evidence="12">
    <location>
        <begin position="336"/>
        <end position="426"/>
    </location>
</feature>
<evidence type="ECO:0000313" key="14">
    <source>
        <dbReference type="Proteomes" id="UP000185622"/>
    </source>
</evidence>
<accession>A0ABM6IDT2</accession>
<keyword evidence="6 9" id="KW-0812">Transmembrane</keyword>
<dbReference type="InterPro" id="IPR010129">
    <property type="entry name" value="T1SS_HlyD"/>
</dbReference>
<dbReference type="InterPro" id="IPR050739">
    <property type="entry name" value="MFP"/>
</dbReference>
<comment type="subcellular location">
    <subcellularLocation>
        <location evidence="1 9">Cell inner membrane</location>
        <topology evidence="1 9">Single-pass membrane protein</topology>
    </subcellularLocation>
</comment>
<organism evidence="13 14">
    <name type="scientific">Thioclava nitratireducens</name>
    <dbReference type="NCBI Taxonomy" id="1915078"/>
    <lineage>
        <taxon>Bacteria</taxon>
        <taxon>Pseudomonadati</taxon>
        <taxon>Pseudomonadota</taxon>
        <taxon>Alphaproteobacteria</taxon>
        <taxon>Rhodobacterales</taxon>
        <taxon>Paracoccaceae</taxon>
        <taxon>Thioclava</taxon>
    </lineage>
</organism>
<dbReference type="PANTHER" id="PTHR30386">
    <property type="entry name" value="MEMBRANE FUSION SUBUNIT OF EMRAB-TOLC MULTIDRUG EFFLUX PUMP"/>
    <property type="match status" value="1"/>
</dbReference>
<keyword evidence="8 9" id="KW-0472">Membrane</keyword>
<evidence type="ECO:0000256" key="9">
    <source>
        <dbReference type="RuleBase" id="RU365093"/>
    </source>
</evidence>
<keyword evidence="7 9" id="KW-1133">Transmembrane helix</keyword>
<evidence type="ECO:0000256" key="7">
    <source>
        <dbReference type="ARBA" id="ARBA00022989"/>
    </source>
</evidence>
<comment type="similarity">
    <text evidence="2 9">Belongs to the membrane fusion protein (MFP) (TC 8.A.1) family.</text>
</comment>
<feature type="coiled-coil region" evidence="10">
    <location>
        <begin position="224"/>
        <end position="287"/>
    </location>
</feature>
<evidence type="ECO:0000256" key="8">
    <source>
        <dbReference type="ARBA" id="ARBA00023136"/>
    </source>
</evidence>
<evidence type="ECO:0000256" key="4">
    <source>
        <dbReference type="ARBA" id="ARBA00022475"/>
    </source>
</evidence>
<keyword evidence="10" id="KW-0175">Coiled coil</keyword>
<sequence>MTLLLTNPLNSHETPDWSTEVPRSIKTLVIVGLTIFAMAFGGFGVWAFSAPLAAAVMAPGSFVATGRNKMIQHLEGGIIKEINVSEGDFVTAGQPLLRLDETSALANERALFLRRARLESMEARIQAEYDGWRELVFPKWLQDARRDVEIAAMMDSQRLAFDVTKAKVQSELDLLARNIAAMESRSEGYRAQLIAAEAQRDLLAEDHESKAKLFESGLIRRTELNALLRALADAEGQIGRLKAEIGESEEMRAKYQAQTKQTIETHKQAALDELETVQAELDSVREQERKATSILKRVVIESPVSGTVVRLNYSGAGGVIEAGKVIAEILPSEAPLIIETMIARTDIDAIKVGQEASVRLSALNQRTTPILIGEVYYISADAIVERSGEHPREVYIARIRLPASELRRVPGFAPMPGMPVEVMIQTASRTFAQYIAKPVVDSMNRAFREH</sequence>
<dbReference type="PRINTS" id="PR01490">
    <property type="entry name" value="RTXTOXIND"/>
</dbReference>
<name>A0ABM6IDT2_9RHOB</name>
<dbReference type="Gene3D" id="2.40.50.100">
    <property type="match status" value="1"/>
</dbReference>
<evidence type="ECO:0000256" key="3">
    <source>
        <dbReference type="ARBA" id="ARBA00022448"/>
    </source>
</evidence>
<evidence type="ECO:0000259" key="12">
    <source>
        <dbReference type="Pfam" id="PF26002"/>
    </source>
</evidence>
<dbReference type="InterPro" id="IPR058982">
    <property type="entry name" value="Beta-barrel_AprE"/>
</dbReference>
<evidence type="ECO:0000256" key="1">
    <source>
        <dbReference type="ARBA" id="ARBA00004377"/>
    </source>
</evidence>